<evidence type="ECO:0000256" key="1">
    <source>
        <dbReference type="SAM" id="MobiDB-lite"/>
    </source>
</evidence>
<evidence type="ECO:0000313" key="3">
    <source>
        <dbReference type="Proteomes" id="UP000223913"/>
    </source>
</evidence>
<sequence>MDADKELLEGFNAGYIIEKYRPALSKQLVAAVQGVDLPFVEGFVAGTQEYTKERTQSRTIAKLRETSKGIPRPTKSKDRDEKDKGFEIDI</sequence>
<evidence type="ECO:0000313" key="2">
    <source>
        <dbReference type="EMBL" id="PHN04344.1"/>
    </source>
</evidence>
<accession>A0A2D0N755</accession>
<dbReference type="RefSeq" id="WP_099152370.1">
    <property type="nucleotide sequence ID" value="NZ_PDUD01000026.1"/>
</dbReference>
<dbReference type="Proteomes" id="UP000223913">
    <property type="component" value="Unassembled WGS sequence"/>
</dbReference>
<feature type="compositionally biased region" description="Basic and acidic residues" evidence="1">
    <location>
        <begin position="75"/>
        <end position="90"/>
    </location>
</feature>
<name>A0A2D0N755_FLAN2</name>
<dbReference type="EMBL" id="PDUD01000026">
    <property type="protein sequence ID" value="PHN04344.1"/>
    <property type="molecule type" value="Genomic_DNA"/>
</dbReference>
<organism evidence="2 3">
    <name type="scientific">Flavilitoribacter nigricans (strain ATCC 23147 / DSM 23189 / NBRC 102662 / NCIMB 1420 / SS-2)</name>
    <name type="common">Lewinella nigricans</name>
    <dbReference type="NCBI Taxonomy" id="1122177"/>
    <lineage>
        <taxon>Bacteria</taxon>
        <taxon>Pseudomonadati</taxon>
        <taxon>Bacteroidota</taxon>
        <taxon>Saprospiria</taxon>
        <taxon>Saprospirales</taxon>
        <taxon>Lewinellaceae</taxon>
        <taxon>Flavilitoribacter</taxon>
    </lineage>
</organism>
<dbReference type="AlphaFoldDB" id="A0A2D0N755"/>
<keyword evidence="3" id="KW-1185">Reference proteome</keyword>
<protein>
    <submittedName>
        <fullName evidence="2">Uncharacterized protein</fullName>
    </submittedName>
</protein>
<proteinExistence type="predicted"/>
<reference evidence="2 3" key="1">
    <citation type="submission" date="2017-10" db="EMBL/GenBank/DDBJ databases">
        <title>The draft genome sequence of Lewinella nigricans NBRC 102662.</title>
        <authorList>
            <person name="Wang K."/>
        </authorList>
    </citation>
    <scope>NUCLEOTIDE SEQUENCE [LARGE SCALE GENOMIC DNA]</scope>
    <source>
        <strain evidence="2 3">NBRC 102662</strain>
    </source>
</reference>
<dbReference type="OrthoDB" id="798537at2"/>
<gene>
    <name evidence="2" type="ORF">CRP01_22545</name>
</gene>
<comment type="caution">
    <text evidence="2">The sequence shown here is derived from an EMBL/GenBank/DDBJ whole genome shotgun (WGS) entry which is preliminary data.</text>
</comment>
<feature type="compositionally biased region" description="Basic and acidic residues" evidence="1">
    <location>
        <begin position="55"/>
        <end position="67"/>
    </location>
</feature>
<feature type="region of interest" description="Disordered" evidence="1">
    <location>
        <begin position="55"/>
        <end position="90"/>
    </location>
</feature>